<evidence type="ECO:0000256" key="2">
    <source>
        <dbReference type="ARBA" id="ARBA00022741"/>
    </source>
</evidence>
<dbReference type="GO" id="GO:0005524">
    <property type="term" value="F:ATP binding"/>
    <property type="evidence" value="ECO:0007669"/>
    <property type="project" value="UniProtKB-UniRule"/>
</dbReference>
<evidence type="ECO:0000313" key="10">
    <source>
        <dbReference type="Proteomes" id="UP000182719"/>
    </source>
</evidence>
<name>A0A1H7LFS8_STIAU</name>
<dbReference type="CDD" id="cd14014">
    <property type="entry name" value="STKc_PknB_like"/>
    <property type="match status" value="1"/>
</dbReference>
<keyword evidence="2 5" id="KW-0547">Nucleotide-binding</keyword>
<evidence type="ECO:0000256" key="4">
    <source>
        <dbReference type="ARBA" id="ARBA00022840"/>
    </source>
</evidence>
<evidence type="ECO:0000256" key="3">
    <source>
        <dbReference type="ARBA" id="ARBA00022777"/>
    </source>
</evidence>
<accession>A0A1H7LFS8</accession>
<keyword evidence="1" id="KW-0808">Transferase</keyword>
<evidence type="ECO:0000256" key="7">
    <source>
        <dbReference type="SAM" id="Phobius"/>
    </source>
</evidence>
<sequence>MPDTLPHVSSAPLDVTLRSPASRNEAVGGGPAPLSQSLSTTHRATVLPRVEWKGERPRMVPIERERFEELQALGRGGMGEVVLLQDHDIERQVALKRLSESPGADHVLRFVEEIRTVGQLDHPNIVPVHDVGVDAQGRYYFVMKHLQGETLESIIARLRQGDPAAHARFPVPVRAQIFLGVLNAMAYAHRKGFIHRDLKPANIMVGAYGEVTVMDWGLARRVHGQDTVAHVAEPESPRDVRKSFFMKTQAGTLVGTPLYMSPEQARGQHESVDARSDTYSLTVLFDEFLFLGHYLQGRESLAEVLQGVESVTPPVMHLRSEHQRSVPSEYAWFLHKGFSKDPSQRYASANEMMAELQSIMDGHIQVRCERTLLKRGLHETLRRVDRYPGRIFAAGAAATALVAASLGHLMWTLLAG</sequence>
<dbReference type="Gene3D" id="1.10.510.10">
    <property type="entry name" value="Transferase(Phosphotransferase) domain 1"/>
    <property type="match status" value="1"/>
</dbReference>
<keyword evidence="3 9" id="KW-0418">Kinase</keyword>
<organism evidence="9 10">
    <name type="scientific">Stigmatella aurantiaca</name>
    <dbReference type="NCBI Taxonomy" id="41"/>
    <lineage>
        <taxon>Bacteria</taxon>
        <taxon>Pseudomonadati</taxon>
        <taxon>Myxococcota</taxon>
        <taxon>Myxococcia</taxon>
        <taxon>Myxococcales</taxon>
        <taxon>Cystobacterineae</taxon>
        <taxon>Archangiaceae</taxon>
        <taxon>Stigmatella</taxon>
    </lineage>
</organism>
<dbReference type="Pfam" id="PF00069">
    <property type="entry name" value="Pkinase"/>
    <property type="match status" value="1"/>
</dbReference>
<evidence type="ECO:0000313" key="9">
    <source>
        <dbReference type="EMBL" id="SEK97792.1"/>
    </source>
</evidence>
<reference evidence="10" key="1">
    <citation type="submission" date="2016-10" db="EMBL/GenBank/DDBJ databases">
        <authorList>
            <person name="Varghese N."/>
            <person name="Submissions S."/>
        </authorList>
    </citation>
    <scope>NUCLEOTIDE SEQUENCE [LARGE SCALE GENOMIC DNA]</scope>
    <source>
        <strain evidence="10">DSM 17044</strain>
    </source>
</reference>
<gene>
    <name evidence="9" type="ORF">SAMN05444354_103227</name>
</gene>
<dbReference type="Proteomes" id="UP000182719">
    <property type="component" value="Unassembled WGS sequence"/>
</dbReference>
<keyword evidence="10" id="KW-1185">Reference proteome</keyword>
<feature type="region of interest" description="Disordered" evidence="6">
    <location>
        <begin position="21"/>
        <end position="41"/>
    </location>
</feature>
<proteinExistence type="predicted"/>
<dbReference type="SMART" id="SM00220">
    <property type="entry name" value="S_TKc"/>
    <property type="match status" value="1"/>
</dbReference>
<feature type="binding site" evidence="5">
    <location>
        <position position="96"/>
    </location>
    <ligand>
        <name>ATP</name>
        <dbReference type="ChEBI" id="CHEBI:30616"/>
    </ligand>
</feature>
<evidence type="ECO:0000256" key="5">
    <source>
        <dbReference type="PROSITE-ProRule" id="PRU10141"/>
    </source>
</evidence>
<dbReference type="PANTHER" id="PTHR43289:SF6">
    <property type="entry name" value="SERINE_THREONINE-PROTEIN KINASE NEKL-3"/>
    <property type="match status" value="1"/>
</dbReference>
<dbReference type="InterPro" id="IPR017441">
    <property type="entry name" value="Protein_kinase_ATP_BS"/>
</dbReference>
<dbReference type="RefSeq" id="WP_075005826.1">
    <property type="nucleotide sequence ID" value="NZ_FOAP01000003.1"/>
</dbReference>
<keyword evidence="7" id="KW-0812">Transmembrane</keyword>
<dbReference type="PROSITE" id="PS00107">
    <property type="entry name" value="PROTEIN_KINASE_ATP"/>
    <property type="match status" value="1"/>
</dbReference>
<feature type="transmembrane region" description="Helical" evidence="7">
    <location>
        <begin position="391"/>
        <end position="414"/>
    </location>
</feature>
<dbReference type="AlphaFoldDB" id="A0A1H7LFS8"/>
<dbReference type="SUPFAM" id="SSF56112">
    <property type="entry name" value="Protein kinase-like (PK-like)"/>
    <property type="match status" value="1"/>
</dbReference>
<dbReference type="InterPro" id="IPR008271">
    <property type="entry name" value="Ser/Thr_kinase_AS"/>
</dbReference>
<dbReference type="GO" id="GO:0004674">
    <property type="term" value="F:protein serine/threonine kinase activity"/>
    <property type="evidence" value="ECO:0007669"/>
    <property type="project" value="UniProtKB-KW"/>
</dbReference>
<dbReference type="InterPro" id="IPR000719">
    <property type="entry name" value="Prot_kinase_dom"/>
</dbReference>
<evidence type="ECO:0000256" key="1">
    <source>
        <dbReference type="ARBA" id="ARBA00022679"/>
    </source>
</evidence>
<dbReference type="EMBL" id="FOAP01000003">
    <property type="protein sequence ID" value="SEK97792.1"/>
    <property type="molecule type" value="Genomic_DNA"/>
</dbReference>
<keyword evidence="4 5" id="KW-0067">ATP-binding</keyword>
<dbReference type="PROSITE" id="PS00108">
    <property type="entry name" value="PROTEIN_KINASE_ST"/>
    <property type="match status" value="1"/>
</dbReference>
<evidence type="ECO:0000256" key="6">
    <source>
        <dbReference type="SAM" id="MobiDB-lite"/>
    </source>
</evidence>
<keyword evidence="7" id="KW-0472">Membrane</keyword>
<keyword evidence="9" id="KW-0723">Serine/threonine-protein kinase</keyword>
<feature type="domain" description="Protein kinase" evidence="8">
    <location>
        <begin position="67"/>
        <end position="360"/>
    </location>
</feature>
<evidence type="ECO:0000259" key="8">
    <source>
        <dbReference type="PROSITE" id="PS50011"/>
    </source>
</evidence>
<dbReference type="InterPro" id="IPR011009">
    <property type="entry name" value="Kinase-like_dom_sf"/>
</dbReference>
<keyword evidence="7" id="KW-1133">Transmembrane helix</keyword>
<dbReference type="Gene3D" id="3.30.200.20">
    <property type="entry name" value="Phosphorylase Kinase, domain 1"/>
    <property type="match status" value="1"/>
</dbReference>
<dbReference type="PROSITE" id="PS50011">
    <property type="entry name" value="PROTEIN_KINASE_DOM"/>
    <property type="match status" value="1"/>
</dbReference>
<protein>
    <submittedName>
        <fullName evidence="9">Serine/threonine protein kinase</fullName>
    </submittedName>
</protein>
<dbReference type="PANTHER" id="PTHR43289">
    <property type="entry name" value="MITOGEN-ACTIVATED PROTEIN KINASE KINASE KINASE 20-RELATED"/>
    <property type="match status" value="1"/>
</dbReference>
<dbReference type="OrthoDB" id="9801841at2"/>